<dbReference type="InterPro" id="IPR014776">
    <property type="entry name" value="4pyrrole_Mease_sub2"/>
</dbReference>
<protein>
    <submittedName>
        <fullName evidence="7">Cobalt-precorrin-6y C5-methyltransferase</fullName>
    </submittedName>
    <submittedName>
        <fullName evidence="8">Precorrin-6Y C5,15-methyltransferase (Decarboxylating)</fullName>
    </submittedName>
</protein>
<keyword evidence="2" id="KW-0169">Cobalamin biosynthesis</keyword>
<name>A0A0S2W3I7_9FIRM</name>
<dbReference type="RefSeq" id="WP_082636029.1">
    <property type="nucleotide sequence ID" value="NZ_CALICV010000110.1"/>
</dbReference>
<dbReference type="Gene3D" id="3.30.950.10">
    <property type="entry name" value="Methyltransferase, Cobalt-precorrin-4 Transmethylase, Domain 2"/>
    <property type="match status" value="1"/>
</dbReference>
<dbReference type="CDD" id="cd11644">
    <property type="entry name" value="Precorrin-6Y-MT"/>
    <property type="match status" value="1"/>
</dbReference>
<dbReference type="eggNOG" id="COG2241">
    <property type="taxonomic scope" value="Bacteria"/>
</dbReference>
<dbReference type="PATRIC" id="fig|1297617.4.peg.1548"/>
<dbReference type="InterPro" id="IPR035996">
    <property type="entry name" value="4pyrrol_Methylase_sf"/>
</dbReference>
<accession>A0A0S2W3I7</accession>
<dbReference type="InterPro" id="IPR006365">
    <property type="entry name" value="Cbl_synth_CobL"/>
</dbReference>
<organism evidence="7 9">
    <name type="scientific">Intestinimonas butyriciproducens</name>
    <dbReference type="NCBI Taxonomy" id="1297617"/>
    <lineage>
        <taxon>Bacteria</taxon>
        <taxon>Bacillati</taxon>
        <taxon>Bacillota</taxon>
        <taxon>Clostridia</taxon>
        <taxon>Eubacteriales</taxon>
        <taxon>Intestinimonas</taxon>
    </lineage>
</organism>
<dbReference type="GO" id="GO:0009236">
    <property type="term" value="P:cobalamin biosynthetic process"/>
    <property type="evidence" value="ECO:0007669"/>
    <property type="project" value="UniProtKB-UniPathway"/>
</dbReference>
<dbReference type="KEGG" id="ibu:IB211_01508"/>
<reference evidence="8 10" key="3">
    <citation type="submission" date="2018-04" db="EMBL/GenBank/DDBJ databases">
        <title>Genomic Encyclopedia of Type Strains, Phase IV (KMG-IV): sequencing the most valuable type-strain genomes for metagenomic binning, comparative biology and taxonomic classification.</title>
        <authorList>
            <person name="Goeker M."/>
        </authorList>
    </citation>
    <scope>NUCLEOTIDE SEQUENCE [LARGE SCALE GENOMIC DNA]</scope>
    <source>
        <strain evidence="8 10">DSM 26588</strain>
    </source>
</reference>
<evidence type="ECO:0000256" key="5">
    <source>
        <dbReference type="ARBA" id="ARBA00022691"/>
    </source>
</evidence>
<reference evidence="7 9" key="1">
    <citation type="journal article" date="2015" name="Nat. Commun.">
        <title>Production of butyrate from lysine and the Amadori product fructoselysine by a human gut commensal.</title>
        <authorList>
            <person name="Bui T.P."/>
            <person name="Ritari J."/>
            <person name="Boeren S."/>
            <person name="de Waard P."/>
            <person name="Plugge C.M."/>
            <person name="de Vos W.M."/>
        </authorList>
    </citation>
    <scope>NUCLEOTIDE SEQUENCE [LARGE SCALE GENOMIC DNA]</scope>
    <source>
        <strain evidence="7 9">AF211</strain>
    </source>
</reference>
<dbReference type="InterPro" id="IPR050714">
    <property type="entry name" value="Cobalamin_biosynth_MTase"/>
</dbReference>
<dbReference type="STRING" id="1297617.IB211_01508"/>
<keyword evidence="4 7" id="KW-0808">Transferase</keyword>
<evidence type="ECO:0000313" key="8">
    <source>
        <dbReference type="EMBL" id="PVY59288.1"/>
    </source>
</evidence>
<dbReference type="InterPro" id="IPR012818">
    <property type="entry name" value="CbiE"/>
</dbReference>
<evidence type="ECO:0000313" key="7">
    <source>
        <dbReference type="EMBL" id="ALP93901.1"/>
    </source>
</evidence>
<dbReference type="EMBL" id="CP011307">
    <property type="protein sequence ID" value="ALP93901.1"/>
    <property type="molecule type" value="Genomic_DNA"/>
</dbReference>
<proteinExistence type="inferred from homology"/>
<evidence type="ECO:0000256" key="4">
    <source>
        <dbReference type="ARBA" id="ARBA00022679"/>
    </source>
</evidence>
<dbReference type="PANTHER" id="PTHR43182:SF1">
    <property type="entry name" value="COBALT-PRECORRIN-7 C(5)-METHYLTRANSFERASE"/>
    <property type="match status" value="1"/>
</dbReference>
<dbReference type="GO" id="GO:0008276">
    <property type="term" value="F:protein methyltransferase activity"/>
    <property type="evidence" value="ECO:0007669"/>
    <property type="project" value="InterPro"/>
</dbReference>
<sequence>MKPKVCLIGVGMGNPATLTAEAERAIEACPVLVGAPRLLEPYQKGKNCVPLIAAADILAYIETCGESPVGVLLSGDVGFYSGAKNLWPLLEGYEVESLPGISSLAYLCTKLKTSWQDAHVASAHGRILNAAGEVQSHAKTFLLTGGKTKAQDVCRAIAEWGMDWVEISVGENLSYAEERIVTGTAAELAELEFSDLAVLLCRNPSPVFRGVSNSGIPDDAFLRGDAPMTKEEVRTISLSKLRLCAHHVLWDVGAGTGSVSVEGGLALPAGRVYAIEKKADALELLRRNKEQFGVSNLHVVPGTAPEVLDGLPAPDRVFLGGTSGDMEAILRVVFEKNPAARVVVNAITLETLAEAVRCFRTLGLSGVDVLQVAVTKTREVGRYHMMNAQNPVWIISGEGRPGE</sequence>
<evidence type="ECO:0000256" key="1">
    <source>
        <dbReference type="ARBA" id="ARBA00004953"/>
    </source>
</evidence>
<dbReference type="SUPFAM" id="SSF53790">
    <property type="entry name" value="Tetrapyrrole methylase"/>
    <property type="match status" value="1"/>
</dbReference>
<dbReference type="Pfam" id="PF00590">
    <property type="entry name" value="TP_methylase"/>
    <property type="match status" value="1"/>
</dbReference>
<comment type="pathway">
    <text evidence="1">Cofactor biosynthesis; adenosylcobalamin biosynthesis.</text>
</comment>
<keyword evidence="9" id="KW-1185">Reference proteome</keyword>
<dbReference type="GeneID" id="93229401"/>
<dbReference type="UniPathway" id="UPA00148"/>
<dbReference type="InterPro" id="IPR014008">
    <property type="entry name" value="Cbl_synth_MTase_CbiT"/>
</dbReference>
<evidence type="ECO:0000259" key="6">
    <source>
        <dbReference type="Pfam" id="PF00590"/>
    </source>
</evidence>
<dbReference type="HAMAP" id="MF_00786">
    <property type="entry name" value="CbiT"/>
    <property type="match status" value="1"/>
</dbReference>
<dbReference type="PANTHER" id="PTHR43182">
    <property type="entry name" value="COBALT-PRECORRIN-6B C(15)-METHYLTRANSFERASE (DECARBOXYLATING)"/>
    <property type="match status" value="1"/>
</dbReference>
<dbReference type="Gene3D" id="3.40.1010.10">
    <property type="entry name" value="Cobalt-precorrin-4 Transmethylase, Domain 1"/>
    <property type="match status" value="1"/>
</dbReference>
<feature type="domain" description="Tetrapyrrole methylase" evidence="6">
    <location>
        <begin position="4"/>
        <end position="189"/>
    </location>
</feature>
<dbReference type="InterPro" id="IPR023475">
    <property type="entry name" value="CbiT"/>
</dbReference>
<keyword evidence="5" id="KW-0949">S-adenosyl-L-methionine</keyword>
<dbReference type="Proteomes" id="UP000064844">
    <property type="component" value="Chromosome"/>
</dbReference>
<dbReference type="InterPro" id="IPR000878">
    <property type="entry name" value="4pyrrol_Mease"/>
</dbReference>
<reference evidence="9" key="2">
    <citation type="submission" date="2015-04" db="EMBL/GenBank/DDBJ databases">
        <title>A butyrogenic pathway from the amino acid lysine in a human gut commensal.</title>
        <authorList>
            <person name="de Vos W.M."/>
            <person name="Bui N.T.P."/>
            <person name="Plugge C.M."/>
            <person name="Ritari J."/>
        </authorList>
    </citation>
    <scope>NUCLEOTIDE SEQUENCE [LARGE SCALE GENOMIC DNA]</scope>
    <source>
        <strain evidence="9">AF211</strain>
    </source>
</reference>
<dbReference type="eggNOG" id="COG2242">
    <property type="taxonomic scope" value="Bacteria"/>
</dbReference>
<dbReference type="GO" id="GO:0032259">
    <property type="term" value="P:methylation"/>
    <property type="evidence" value="ECO:0007669"/>
    <property type="project" value="UniProtKB-KW"/>
</dbReference>
<keyword evidence="3 7" id="KW-0489">Methyltransferase</keyword>
<dbReference type="AlphaFoldDB" id="A0A0S2W3I7"/>
<dbReference type="InterPro" id="IPR029063">
    <property type="entry name" value="SAM-dependent_MTases_sf"/>
</dbReference>
<dbReference type="PIRSF" id="PIRSF036428">
    <property type="entry name" value="CobL"/>
    <property type="match status" value="1"/>
</dbReference>
<evidence type="ECO:0000313" key="9">
    <source>
        <dbReference type="Proteomes" id="UP000064844"/>
    </source>
</evidence>
<evidence type="ECO:0000256" key="3">
    <source>
        <dbReference type="ARBA" id="ARBA00022603"/>
    </source>
</evidence>
<dbReference type="EMBL" id="QEKK01000002">
    <property type="protein sequence ID" value="PVY59288.1"/>
    <property type="molecule type" value="Genomic_DNA"/>
</dbReference>
<dbReference type="OrthoDB" id="9780707at2"/>
<evidence type="ECO:0000256" key="2">
    <source>
        <dbReference type="ARBA" id="ARBA00022573"/>
    </source>
</evidence>
<dbReference type="SUPFAM" id="SSF53335">
    <property type="entry name" value="S-adenosyl-L-methionine-dependent methyltransferases"/>
    <property type="match status" value="1"/>
</dbReference>
<dbReference type="NCBIfam" id="TIGR02469">
    <property type="entry name" value="CbiT"/>
    <property type="match status" value="1"/>
</dbReference>
<dbReference type="Gene3D" id="3.40.50.150">
    <property type="entry name" value="Vaccinia Virus protein VP39"/>
    <property type="match status" value="1"/>
</dbReference>
<evidence type="ECO:0000313" key="10">
    <source>
        <dbReference type="Proteomes" id="UP000245778"/>
    </source>
</evidence>
<dbReference type="InterPro" id="IPR014777">
    <property type="entry name" value="4pyrrole_Mease_sub1"/>
</dbReference>
<dbReference type="CDD" id="cd02440">
    <property type="entry name" value="AdoMet_MTases"/>
    <property type="match status" value="1"/>
</dbReference>
<dbReference type="NCBIfam" id="TIGR02467">
    <property type="entry name" value="CbiE"/>
    <property type="match status" value="1"/>
</dbReference>
<gene>
    <name evidence="8" type="ORF">C7373_102271</name>
    <name evidence="7" type="ORF">IB211_01508</name>
</gene>
<dbReference type="Proteomes" id="UP000245778">
    <property type="component" value="Unassembled WGS sequence"/>
</dbReference>